<gene>
    <name evidence="2" type="ORF">BSU04_12550</name>
</gene>
<proteinExistence type="predicted"/>
<protein>
    <submittedName>
        <fullName evidence="2">D-galactarate dehydratase</fullName>
    </submittedName>
</protein>
<sequence>MGLATDLLVRAGATVMFADVPELRDGVSHLTSRAANAEVARAIIREMRWYDTYLKRGGADRSANTTPGNEKGALSNIVEHLKLHNALTLFNPAPVT</sequence>
<organism evidence="2">
    <name type="scientific">Caballeronia sordidicola</name>
    <name type="common">Burkholderia sordidicola</name>
    <dbReference type="NCBI Taxonomy" id="196367"/>
    <lineage>
        <taxon>Bacteria</taxon>
        <taxon>Pseudomonadati</taxon>
        <taxon>Pseudomonadota</taxon>
        <taxon>Betaproteobacteria</taxon>
        <taxon>Burkholderiales</taxon>
        <taxon>Burkholderiaceae</taxon>
        <taxon>Caballeronia</taxon>
    </lineage>
</organism>
<dbReference type="Pfam" id="PF20629">
    <property type="entry name" value="GD_AH_C"/>
    <property type="match status" value="1"/>
</dbReference>
<dbReference type="GO" id="GO:0046392">
    <property type="term" value="P:galactarate catabolic process"/>
    <property type="evidence" value="ECO:0007669"/>
    <property type="project" value="TreeGrafter"/>
</dbReference>
<dbReference type="PANTHER" id="PTHR30536">
    <property type="entry name" value="ALTRONATE/GALACTARATE DEHYDRATASE"/>
    <property type="match status" value="1"/>
</dbReference>
<dbReference type="EMBL" id="MTHB01000070">
    <property type="protein sequence ID" value="OXC78264.1"/>
    <property type="molecule type" value="Genomic_DNA"/>
</dbReference>
<accession>A0A226X488</accession>
<name>A0A226X488_CABSO</name>
<comment type="caution">
    <text evidence="2">The sequence shown here is derived from an EMBL/GenBank/DDBJ whole genome shotgun (WGS) entry which is preliminary data.</text>
</comment>
<reference evidence="2" key="1">
    <citation type="submission" date="2017-01" db="EMBL/GenBank/DDBJ databases">
        <authorList>
            <person name="Mah S.A."/>
            <person name="Swanson W.J."/>
            <person name="Moy G.W."/>
            <person name="Vacquier V.D."/>
        </authorList>
    </citation>
    <scope>NUCLEOTIDE SEQUENCE</scope>
    <source>
        <strain evidence="2">PAMC 26633</strain>
    </source>
</reference>
<feature type="domain" description="D-galactarate/Altronate dehydratase C-terminal" evidence="1">
    <location>
        <begin position="1"/>
        <end position="79"/>
    </location>
</feature>
<dbReference type="AlphaFoldDB" id="A0A226X488"/>
<evidence type="ECO:0000313" key="2">
    <source>
        <dbReference type="EMBL" id="OXC78264.1"/>
    </source>
</evidence>
<evidence type="ECO:0000259" key="1">
    <source>
        <dbReference type="Pfam" id="PF20629"/>
    </source>
</evidence>
<dbReference type="GO" id="GO:0019698">
    <property type="term" value="P:D-galacturonate catabolic process"/>
    <property type="evidence" value="ECO:0007669"/>
    <property type="project" value="TreeGrafter"/>
</dbReference>
<dbReference type="PANTHER" id="PTHR30536:SF1">
    <property type="entry name" value="GALACTARATE DEHYDRATASE (L-THREO-FORMING)"/>
    <property type="match status" value="1"/>
</dbReference>
<dbReference type="Proteomes" id="UP000214720">
    <property type="component" value="Unassembled WGS sequence"/>
</dbReference>
<dbReference type="InterPro" id="IPR048332">
    <property type="entry name" value="GD_AH_C"/>
</dbReference>
<dbReference type="InterPro" id="IPR052172">
    <property type="entry name" value="UxaA_altronate/galactarate_dh"/>
</dbReference>
<dbReference type="GO" id="GO:0008867">
    <property type="term" value="F:galactarate dehydratase activity"/>
    <property type="evidence" value="ECO:0007669"/>
    <property type="project" value="TreeGrafter"/>
</dbReference>